<accession>A0A4Q8QH24</accession>
<dbReference type="GO" id="GO:0004781">
    <property type="term" value="F:sulfate adenylyltransferase (ATP) activity"/>
    <property type="evidence" value="ECO:0007669"/>
    <property type="project" value="UniProtKB-EC"/>
</dbReference>
<dbReference type="GO" id="GO:0005525">
    <property type="term" value="F:GTP binding"/>
    <property type="evidence" value="ECO:0007669"/>
    <property type="project" value="UniProtKB-KW"/>
</dbReference>
<evidence type="ECO:0000256" key="4">
    <source>
        <dbReference type="ARBA" id="ARBA00022741"/>
    </source>
</evidence>
<evidence type="ECO:0000256" key="1">
    <source>
        <dbReference type="ARBA" id="ARBA00012391"/>
    </source>
</evidence>
<dbReference type="InterPro" id="IPR005225">
    <property type="entry name" value="Small_GTP-bd"/>
</dbReference>
<dbReference type="GO" id="GO:0006790">
    <property type="term" value="P:sulfur compound metabolic process"/>
    <property type="evidence" value="ECO:0007669"/>
    <property type="project" value="InterPro"/>
</dbReference>
<dbReference type="CDD" id="cd04166">
    <property type="entry name" value="CysN_ATPS"/>
    <property type="match status" value="1"/>
</dbReference>
<dbReference type="SUPFAM" id="SSF50465">
    <property type="entry name" value="EF-Tu/eEF-1alpha/eIF2-gamma C-terminal domain"/>
    <property type="match status" value="1"/>
</dbReference>
<reference evidence="8 9" key="1">
    <citation type="submission" date="2019-02" db="EMBL/GenBank/DDBJ databases">
        <title>Draft genome sequence of Muricauda sp. 176CP4-71.</title>
        <authorList>
            <person name="Park J.-S."/>
        </authorList>
    </citation>
    <scope>NUCLEOTIDE SEQUENCE [LARGE SCALE GENOMIC DNA]</scope>
    <source>
        <strain evidence="8 9">176CP4-71</strain>
    </source>
</reference>
<dbReference type="PANTHER" id="PTHR23115">
    <property type="entry name" value="TRANSLATION FACTOR"/>
    <property type="match status" value="1"/>
</dbReference>
<dbReference type="AlphaFoldDB" id="A0A4Q8QH24"/>
<name>A0A4Q8QH24_9FLAO</name>
<keyword evidence="6" id="KW-0342">GTP-binding</keyword>
<keyword evidence="2" id="KW-0808">Transferase</keyword>
<gene>
    <name evidence="8" type="ORF">EW142_01785</name>
</gene>
<dbReference type="SUPFAM" id="SSF50447">
    <property type="entry name" value="Translation proteins"/>
    <property type="match status" value="1"/>
</dbReference>
<dbReference type="InterPro" id="IPR044138">
    <property type="entry name" value="CysN_II"/>
</dbReference>
<evidence type="ECO:0000256" key="5">
    <source>
        <dbReference type="ARBA" id="ARBA00022840"/>
    </source>
</evidence>
<dbReference type="InterPro" id="IPR027417">
    <property type="entry name" value="P-loop_NTPase"/>
</dbReference>
<dbReference type="InterPro" id="IPR054696">
    <property type="entry name" value="GTP-eEF1A_C"/>
</dbReference>
<organism evidence="8 9">
    <name type="scientific">Flagellimonas allohymeniacidonis</name>
    <dbReference type="NCBI Taxonomy" id="2517819"/>
    <lineage>
        <taxon>Bacteria</taxon>
        <taxon>Pseudomonadati</taxon>
        <taxon>Bacteroidota</taxon>
        <taxon>Flavobacteriia</taxon>
        <taxon>Flavobacteriales</taxon>
        <taxon>Flavobacteriaceae</taxon>
        <taxon>Flagellimonas</taxon>
    </lineage>
</organism>
<dbReference type="InterPro" id="IPR009000">
    <property type="entry name" value="Transl_B-barrel_sf"/>
</dbReference>
<dbReference type="InterPro" id="IPR041757">
    <property type="entry name" value="CysN_GTP-bd"/>
</dbReference>
<dbReference type="InterPro" id="IPR044139">
    <property type="entry name" value="CysN_NoDQ_III"/>
</dbReference>
<dbReference type="GO" id="GO:0005524">
    <property type="term" value="F:ATP binding"/>
    <property type="evidence" value="ECO:0007669"/>
    <property type="project" value="UniProtKB-KW"/>
</dbReference>
<protein>
    <recommendedName>
        <fullName evidence="1">sulfate adenylyltransferase</fullName>
        <ecNumber evidence="1">2.7.7.4</ecNumber>
    </recommendedName>
</protein>
<proteinExistence type="predicted"/>
<dbReference type="PROSITE" id="PS51722">
    <property type="entry name" value="G_TR_2"/>
    <property type="match status" value="1"/>
</dbReference>
<keyword evidence="3" id="KW-0548">Nucleotidyltransferase</keyword>
<dbReference type="Proteomes" id="UP000291981">
    <property type="component" value="Unassembled WGS sequence"/>
</dbReference>
<dbReference type="PRINTS" id="PR00315">
    <property type="entry name" value="ELONGATNFCT"/>
</dbReference>
<dbReference type="Gene3D" id="3.40.50.300">
    <property type="entry name" value="P-loop containing nucleotide triphosphate hydrolases"/>
    <property type="match status" value="1"/>
</dbReference>
<dbReference type="Gene3D" id="2.40.30.10">
    <property type="entry name" value="Translation factors"/>
    <property type="match status" value="2"/>
</dbReference>
<dbReference type="InterPro" id="IPR031157">
    <property type="entry name" value="G_TR_CS"/>
</dbReference>
<dbReference type="CDD" id="cd03695">
    <property type="entry name" value="CysN_NodQ_II"/>
    <property type="match status" value="1"/>
</dbReference>
<dbReference type="Pfam" id="PF00009">
    <property type="entry name" value="GTP_EFTU"/>
    <property type="match status" value="1"/>
</dbReference>
<dbReference type="InterPro" id="IPR050100">
    <property type="entry name" value="TRAFAC_GTPase_members"/>
</dbReference>
<dbReference type="CDD" id="cd04095">
    <property type="entry name" value="CysN_NoDQ_III"/>
    <property type="match status" value="1"/>
</dbReference>
<comment type="caution">
    <text evidence="8">The sequence shown here is derived from an EMBL/GenBank/DDBJ whole genome shotgun (WGS) entry which is preliminary data.</text>
</comment>
<dbReference type="RefSeq" id="WP_130608808.1">
    <property type="nucleotide sequence ID" value="NZ_SGIU01000001.1"/>
</dbReference>
<dbReference type="PROSITE" id="PS00301">
    <property type="entry name" value="G_TR_1"/>
    <property type="match status" value="1"/>
</dbReference>
<feature type="domain" description="Tr-type G" evidence="7">
    <location>
        <begin position="5"/>
        <end position="218"/>
    </location>
</feature>
<dbReference type="NCBIfam" id="TIGR00231">
    <property type="entry name" value="small_GTP"/>
    <property type="match status" value="1"/>
</dbReference>
<keyword evidence="9" id="KW-1185">Reference proteome</keyword>
<dbReference type="GO" id="GO:0003924">
    <property type="term" value="F:GTPase activity"/>
    <property type="evidence" value="ECO:0007669"/>
    <property type="project" value="InterPro"/>
</dbReference>
<evidence type="ECO:0000256" key="3">
    <source>
        <dbReference type="ARBA" id="ARBA00022695"/>
    </source>
</evidence>
<evidence type="ECO:0000256" key="2">
    <source>
        <dbReference type="ARBA" id="ARBA00022679"/>
    </source>
</evidence>
<evidence type="ECO:0000259" key="7">
    <source>
        <dbReference type="PROSITE" id="PS51722"/>
    </source>
</evidence>
<dbReference type="EC" id="2.7.7.4" evidence="1"/>
<dbReference type="InterPro" id="IPR011779">
    <property type="entry name" value="SO4_adenylTrfase_lsu"/>
</dbReference>
<dbReference type="NCBIfam" id="TIGR02034">
    <property type="entry name" value="CysN"/>
    <property type="match status" value="1"/>
</dbReference>
<dbReference type="InterPro" id="IPR009001">
    <property type="entry name" value="Transl_elong_EF1A/Init_IF2_C"/>
</dbReference>
<evidence type="ECO:0000313" key="8">
    <source>
        <dbReference type="EMBL" id="TAI48558.1"/>
    </source>
</evidence>
<dbReference type="EMBL" id="SGIU01000001">
    <property type="protein sequence ID" value="TAI48558.1"/>
    <property type="molecule type" value="Genomic_DNA"/>
</dbReference>
<dbReference type="InterPro" id="IPR000795">
    <property type="entry name" value="T_Tr_GTP-bd_dom"/>
</dbReference>
<sequence>MVDNNQLLRFTTAGSVDDGKSTLIGRLLYDSKSIFEDQLEAIENTSRKKGHEGVDLALFTDGLRDEREQGITIDVAYRYFTTPKRKFIIADTPGHIQYTRNMVTGASTANAAIILVDARHGVIEQTKRHAFIASLLQIPHIIVCINKMDLVDFDESVYHKITAQFEEFSSKLLVKDIRFIPISALLGDNVVNRSENMGWYQGAPLLHTLETLHISSDLNKVDARFPVQTVLRPQSETFRDYRGYAGRVSSGIFRVGDEVTVMPSGFTSTIKSLDTISGPLDEVIAPMSISMTLEDDIDVARGDMIVRSNNKPEAKQDLEVMLCWLNDSPASPRTKFTVKHTSNEQKAMIKEVIYKIDINTLRRRTDDVELGMNDICKVKLRTTKPLMVDSYRENRVTGSIILIDDRTNETVAAGMVV</sequence>
<dbReference type="Pfam" id="PF22594">
    <property type="entry name" value="GTP-eEF1A_C"/>
    <property type="match status" value="1"/>
</dbReference>
<evidence type="ECO:0000256" key="6">
    <source>
        <dbReference type="ARBA" id="ARBA00023134"/>
    </source>
</evidence>
<dbReference type="OrthoDB" id="9804504at2"/>
<dbReference type="SUPFAM" id="SSF52540">
    <property type="entry name" value="P-loop containing nucleoside triphosphate hydrolases"/>
    <property type="match status" value="1"/>
</dbReference>
<keyword evidence="4" id="KW-0547">Nucleotide-binding</keyword>
<evidence type="ECO:0000313" key="9">
    <source>
        <dbReference type="Proteomes" id="UP000291981"/>
    </source>
</evidence>
<dbReference type="FunFam" id="3.40.50.300:FF:000119">
    <property type="entry name" value="Sulfate adenylyltransferase subunit 1"/>
    <property type="match status" value="1"/>
</dbReference>
<keyword evidence="5" id="KW-0067">ATP-binding</keyword>